<comment type="caution">
    <text evidence="1">The sequence shown here is derived from an EMBL/GenBank/DDBJ whole genome shotgun (WGS) entry which is preliminary data.</text>
</comment>
<dbReference type="AlphaFoldDB" id="X1ABS5"/>
<gene>
    <name evidence="1" type="ORF">S01H4_21347</name>
</gene>
<accession>X1ABS5</accession>
<proteinExistence type="predicted"/>
<name>X1ABS5_9ZZZZ</name>
<organism evidence="1">
    <name type="scientific">marine sediment metagenome</name>
    <dbReference type="NCBI Taxonomy" id="412755"/>
    <lineage>
        <taxon>unclassified sequences</taxon>
        <taxon>metagenomes</taxon>
        <taxon>ecological metagenomes</taxon>
    </lineage>
</organism>
<sequence length="63" mass="7243">MKVENFAESCFMRNKHMRAENNTYMKFNAFNDGVRLLSTFANCIPDECDCCCSSDEEDTENTA</sequence>
<dbReference type="EMBL" id="BART01009661">
    <property type="protein sequence ID" value="GAG79339.1"/>
    <property type="molecule type" value="Genomic_DNA"/>
</dbReference>
<evidence type="ECO:0000313" key="1">
    <source>
        <dbReference type="EMBL" id="GAG79339.1"/>
    </source>
</evidence>
<protein>
    <submittedName>
        <fullName evidence="1">Uncharacterized protein</fullName>
    </submittedName>
</protein>
<reference evidence="1" key="1">
    <citation type="journal article" date="2014" name="Front. Microbiol.">
        <title>High frequency of phylogenetically diverse reductive dehalogenase-homologous genes in deep subseafloor sedimentary metagenomes.</title>
        <authorList>
            <person name="Kawai M."/>
            <person name="Futagami T."/>
            <person name="Toyoda A."/>
            <person name="Takaki Y."/>
            <person name="Nishi S."/>
            <person name="Hori S."/>
            <person name="Arai W."/>
            <person name="Tsubouchi T."/>
            <person name="Morono Y."/>
            <person name="Uchiyama I."/>
            <person name="Ito T."/>
            <person name="Fujiyama A."/>
            <person name="Inagaki F."/>
            <person name="Takami H."/>
        </authorList>
    </citation>
    <scope>NUCLEOTIDE SEQUENCE</scope>
    <source>
        <strain evidence="1">Expedition CK06-06</strain>
    </source>
</reference>